<gene>
    <name evidence="3" type="ORF">FJA49_09115</name>
</gene>
<dbReference type="Pfam" id="PF08378">
    <property type="entry name" value="NERD"/>
    <property type="match status" value="1"/>
</dbReference>
<organism evidence="3 4">
    <name type="scientific">Flavobacterium microcysteis</name>
    <dbReference type="NCBI Taxonomy" id="2596891"/>
    <lineage>
        <taxon>Bacteria</taxon>
        <taxon>Pseudomonadati</taxon>
        <taxon>Bacteroidota</taxon>
        <taxon>Flavobacteriia</taxon>
        <taxon>Flavobacteriales</taxon>
        <taxon>Flavobacteriaceae</taxon>
        <taxon>Flavobacterium</taxon>
    </lineage>
</organism>
<evidence type="ECO:0000313" key="3">
    <source>
        <dbReference type="EMBL" id="TPD68218.1"/>
    </source>
</evidence>
<accession>A0A501Q734</accession>
<dbReference type="AlphaFoldDB" id="A0A501Q734"/>
<feature type="domain" description="NERD" evidence="2">
    <location>
        <begin position="37"/>
        <end position="156"/>
    </location>
</feature>
<protein>
    <submittedName>
        <fullName evidence="3">NERD domain-containing protein</fullName>
    </submittedName>
</protein>
<keyword evidence="4" id="KW-1185">Reference proteome</keyword>
<dbReference type="PROSITE" id="PS50965">
    <property type="entry name" value="NERD"/>
    <property type="match status" value="1"/>
</dbReference>
<name>A0A501Q734_9FLAO</name>
<dbReference type="Proteomes" id="UP000319175">
    <property type="component" value="Unassembled WGS sequence"/>
</dbReference>
<reference evidence="3 4" key="2">
    <citation type="submission" date="2019-06" db="EMBL/GenBank/DDBJ databases">
        <authorList>
            <person name="Seo Y."/>
        </authorList>
    </citation>
    <scope>NUCLEOTIDE SEQUENCE [LARGE SCALE GENOMIC DNA]</scope>
    <source>
        <strain evidence="3 4">MaA-Y11</strain>
    </source>
</reference>
<dbReference type="EMBL" id="VFJE01000054">
    <property type="protein sequence ID" value="TPD68218.1"/>
    <property type="molecule type" value="Genomic_DNA"/>
</dbReference>
<evidence type="ECO:0000256" key="1">
    <source>
        <dbReference type="SAM" id="Phobius"/>
    </source>
</evidence>
<keyword evidence="1" id="KW-0812">Transmembrane</keyword>
<sequence length="232" mass="27005">MECFMEILIILFFVVVFFVAFIRKGSSTFEISPEPKRGTRAERNLVSILKHSGIPEQAIFHDLYVKKHNGNFSQIDLAVTTKAGIIVFEVHDYNGWIFGTGYQSQWLQILANGQKKYRFDNPILQNNKHISDLRKKLKQFEYIPFYSIIVFYGDCELKDISFVPKGTFLVKPERVIEAMRIIIANNESAPYTDKHEVVRILEEAVQNGESPEVQWQHIENVRDMLGKDRIFE</sequence>
<keyword evidence="1" id="KW-0472">Membrane</keyword>
<keyword evidence="1" id="KW-1133">Transmembrane helix</keyword>
<reference evidence="3 4" key="1">
    <citation type="submission" date="2019-06" db="EMBL/GenBank/DDBJ databases">
        <title>Flavobacterium sp. MaA-Y11 from geoumgang.</title>
        <authorList>
            <person name="Jeong S."/>
        </authorList>
    </citation>
    <scope>NUCLEOTIDE SEQUENCE [LARGE SCALE GENOMIC DNA]</scope>
    <source>
        <strain evidence="3 4">MaA-Y11</strain>
    </source>
</reference>
<evidence type="ECO:0000259" key="2">
    <source>
        <dbReference type="PROSITE" id="PS50965"/>
    </source>
</evidence>
<dbReference type="InterPro" id="IPR011528">
    <property type="entry name" value="NERD"/>
</dbReference>
<comment type="caution">
    <text evidence="3">The sequence shown here is derived from an EMBL/GenBank/DDBJ whole genome shotgun (WGS) entry which is preliminary data.</text>
</comment>
<proteinExistence type="predicted"/>
<evidence type="ECO:0000313" key="4">
    <source>
        <dbReference type="Proteomes" id="UP000319175"/>
    </source>
</evidence>
<feature type="transmembrane region" description="Helical" evidence="1">
    <location>
        <begin position="6"/>
        <end position="22"/>
    </location>
</feature>